<evidence type="ECO:0000313" key="2">
    <source>
        <dbReference type="EMBL" id="TFK51376.1"/>
    </source>
</evidence>
<proteinExistence type="predicted"/>
<reference evidence="2 3" key="1">
    <citation type="journal article" date="2019" name="Nat. Ecol. Evol.">
        <title>Megaphylogeny resolves global patterns of mushroom evolution.</title>
        <authorList>
            <person name="Varga T."/>
            <person name="Krizsan K."/>
            <person name="Foldi C."/>
            <person name="Dima B."/>
            <person name="Sanchez-Garcia M."/>
            <person name="Sanchez-Ramirez S."/>
            <person name="Szollosi G.J."/>
            <person name="Szarkandi J.G."/>
            <person name="Papp V."/>
            <person name="Albert L."/>
            <person name="Andreopoulos W."/>
            <person name="Angelini C."/>
            <person name="Antonin V."/>
            <person name="Barry K.W."/>
            <person name="Bougher N.L."/>
            <person name="Buchanan P."/>
            <person name="Buyck B."/>
            <person name="Bense V."/>
            <person name="Catcheside P."/>
            <person name="Chovatia M."/>
            <person name="Cooper J."/>
            <person name="Damon W."/>
            <person name="Desjardin D."/>
            <person name="Finy P."/>
            <person name="Geml J."/>
            <person name="Haridas S."/>
            <person name="Hughes K."/>
            <person name="Justo A."/>
            <person name="Karasinski D."/>
            <person name="Kautmanova I."/>
            <person name="Kiss B."/>
            <person name="Kocsube S."/>
            <person name="Kotiranta H."/>
            <person name="LaButti K.M."/>
            <person name="Lechner B.E."/>
            <person name="Liimatainen K."/>
            <person name="Lipzen A."/>
            <person name="Lukacs Z."/>
            <person name="Mihaltcheva S."/>
            <person name="Morgado L.N."/>
            <person name="Niskanen T."/>
            <person name="Noordeloos M.E."/>
            <person name="Ohm R.A."/>
            <person name="Ortiz-Santana B."/>
            <person name="Ovrebo C."/>
            <person name="Racz N."/>
            <person name="Riley R."/>
            <person name="Savchenko A."/>
            <person name="Shiryaev A."/>
            <person name="Soop K."/>
            <person name="Spirin V."/>
            <person name="Szebenyi C."/>
            <person name="Tomsovsky M."/>
            <person name="Tulloss R.E."/>
            <person name="Uehling J."/>
            <person name="Grigoriev I.V."/>
            <person name="Vagvolgyi C."/>
            <person name="Papp T."/>
            <person name="Martin F.M."/>
            <person name="Miettinen O."/>
            <person name="Hibbett D.S."/>
            <person name="Nagy L.G."/>
        </authorList>
    </citation>
    <scope>NUCLEOTIDE SEQUENCE [LARGE SCALE GENOMIC DNA]</scope>
    <source>
        <strain evidence="2 3">OMC1185</strain>
    </source>
</reference>
<dbReference type="Proteomes" id="UP000305948">
    <property type="component" value="Unassembled WGS sequence"/>
</dbReference>
<feature type="transmembrane region" description="Helical" evidence="1">
    <location>
        <begin position="73"/>
        <end position="94"/>
    </location>
</feature>
<protein>
    <submittedName>
        <fullName evidence="2">Uncharacterized protein</fullName>
    </submittedName>
</protein>
<keyword evidence="1" id="KW-0812">Transmembrane</keyword>
<evidence type="ECO:0000313" key="3">
    <source>
        <dbReference type="Proteomes" id="UP000305948"/>
    </source>
</evidence>
<accession>A0A5C3N4L3</accession>
<keyword evidence="1" id="KW-1133">Transmembrane helix</keyword>
<evidence type="ECO:0000256" key="1">
    <source>
        <dbReference type="SAM" id="Phobius"/>
    </source>
</evidence>
<organism evidence="2 3">
    <name type="scientific">Heliocybe sulcata</name>
    <dbReference type="NCBI Taxonomy" id="5364"/>
    <lineage>
        <taxon>Eukaryota</taxon>
        <taxon>Fungi</taxon>
        <taxon>Dikarya</taxon>
        <taxon>Basidiomycota</taxon>
        <taxon>Agaricomycotina</taxon>
        <taxon>Agaricomycetes</taxon>
        <taxon>Gloeophyllales</taxon>
        <taxon>Gloeophyllaceae</taxon>
        <taxon>Heliocybe</taxon>
    </lineage>
</organism>
<dbReference type="AlphaFoldDB" id="A0A5C3N4L3"/>
<dbReference type="EMBL" id="ML213511">
    <property type="protein sequence ID" value="TFK51376.1"/>
    <property type="molecule type" value="Genomic_DNA"/>
</dbReference>
<keyword evidence="3" id="KW-1185">Reference proteome</keyword>
<sequence>MMSLVRLCAFLSLSGVILVRSLWVYSLVAYPCPCLSIPLSWRRFGFTYHMYSSESNFIRCLQVDSAHIARLDFRFIGVAGDVICIAYTCIYMLIHV</sequence>
<name>A0A5C3N4L3_9AGAM</name>
<gene>
    <name evidence="2" type="ORF">OE88DRAFT_1539887</name>
</gene>
<keyword evidence="1" id="KW-0472">Membrane</keyword>